<dbReference type="Proteomes" id="UP000325672">
    <property type="component" value="Unassembled WGS sequence"/>
</dbReference>
<dbReference type="GeneID" id="43637511"/>
<name>A0A5N6T8D9_ASPPS</name>
<organism evidence="1 2">
    <name type="scientific">Aspergillus pseudotamarii</name>
    <dbReference type="NCBI Taxonomy" id="132259"/>
    <lineage>
        <taxon>Eukaryota</taxon>
        <taxon>Fungi</taxon>
        <taxon>Dikarya</taxon>
        <taxon>Ascomycota</taxon>
        <taxon>Pezizomycotina</taxon>
        <taxon>Eurotiomycetes</taxon>
        <taxon>Eurotiomycetidae</taxon>
        <taxon>Eurotiales</taxon>
        <taxon>Aspergillaceae</taxon>
        <taxon>Aspergillus</taxon>
        <taxon>Aspergillus subgen. Circumdati</taxon>
    </lineage>
</organism>
<dbReference type="AlphaFoldDB" id="A0A5N6T8D9"/>
<proteinExistence type="predicted"/>
<accession>A0A5N6T8D9</accession>
<dbReference type="RefSeq" id="XP_031918590.1">
    <property type="nucleotide sequence ID" value="XM_032053301.1"/>
</dbReference>
<reference evidence="1 2" key="1">
    <citation type="submission" date="2019-04" db="EMBL/GenBank/DDBJ databases">
        <title>Friends and foes A comparative genomics study of 23 Aspergillus species from section Flavi.</title>
        <authorList>
            <consortium name="DOE Joint Genome Institute"/>
            <person name="Kjaerbolling I."/>
            <person name="Vesth T."/>
            <person name="Frisvad J.C."/>
            <person name="Nybo J.L."/>
            <person name="Theobald S."/>
            <person name="Kildgaard S."/>
            <person name="Isbrandt T."/>
            <person name="Kuo A."/>
            <person name="Sato A."/>
            <person name="Lyhne E.K."/>
            <person name="Kogle M.E."/>
            <person name="Wiebenga A."/>
            <person name="Kun R.S."/>
            <person name="Lubbers R.J."/>
            <person name="Makela M.R."/>
            <person name="Barry K."/>
            <person name="Chovatia M."/>
            <person name="Clum A."/>
            <person name="Daum C."/>
            <person name="Haridas S."/>
            <person name="He G."/>
            <person name="LaButti K."/>
            <person name="Lipzen A."/>
            <person name="Mondo S."/>
            <person name="Riley R."/>
            <person name="Salamov A."/>
            <person name="Simmons B.A."/>
            <person name="Magnuson J.K."/>
            <person name="Henrissat B."/>
            <person name="Mortensen U.H."/>
            <person name="Larsen T.O."/>
            <person name="Devries R.P."/>
            <person name="Grigoriev I.V."/>
            <person name="Machida M."/>
            <person name="Baker S.E."/>
            <person name="Andersen M.R."/>
        </authorList>
    </citation>
    <scope>NUCLEOTIDE SEQUENCE [LARGE SCALE GENOMIC DNA]</scope>
    <source>
        <strain evidence="1 2">CBS 117625</strain>
    </source>
</reference>
<dbReference type="EMBL" id="ML743554">
    <property type="protein sequence ID" value="KAE8142527.1"/>
    <property type="molecule type" value="Genomic_DNA"/>
</dbReference>
<gene>
    <name evidence="1" type="ORF">BDV38DRAFT_234969</name>
</gene>
<evidence type="ECO:0000313" key="1">
    <source>
        <dbReference type="EMBL" id="KAE8142527.1"/>
    </source>
</evidence>
<evidence type="ECO:0000313" key="2">
    <source>
        <dbReference type="Proteomes" id="UP000325672"/>
    </source>
</evidence>
<sequence length="117" mass="13764">MWALTVTTIFIFVSRTEKGRKNRISLIQRFTPQINVIYPFPRANCTYDVYINIGLDFLTVLLPMAAICPLSAFHRLNVVVTANEQVGELNFRGFCFPDPPGRWYWWYFWHTLPTFLV</sequence>
<keyword evidence="2" id="KW-1185">Reference proteome</keyword>
<protein>
    <submittedName>
        <fullName evidence="1">Uncharacterized protein</fullName>
    </submittedName>
</protein>